<dbReference type="InterPro" id="IPR038731">
    <property type="entry name" value="RgtA/B/C-like"/>
</dbReference>
<feature type="transmembrane region" description="Helical" evidence="1">
    <location>
        <begin position="301"/>
        <end position="320"/>
    </location>
</feature>
<feature type="transmembrane region" description="Helical" evidence="1">
    <location>
        <begin position="200"/>
        <end position="221"/>
    </location>
</feature>
<evidence type="ECO:0000256" key="1">
    <source>
        <dbReference type="SAM" id="Phobius"/>
    </source>
</evidence>
<feature type="transmembrane region" description="Helical" evidence="1">
    <location>
        <begin position="327"/>
        <end position="346"/>
    </location>
</feature>
<feature type="transmembrane region" description="Helical" evidence="1">
    <location>
        <begin position="131"/>
        <end position="149"/>
    </location>
</feature>
<dbReference type="Proteomes" id="UP000177418">
    <property type="component" value="Unassembled WGS sequence"/>
</dbReference>
<evidence type="ECO:0000313" key="4">
    <source>
        <dbReference type="Proteomes" id="UP000177418"/>
    </source>
</evidence>
<organism evidence="3 4">
    <name type="scientific">Candidatus Roizmanbacteria bacterium RIFCSPLOWO2_02_FULL_36_11</name>
    <dbReference type="NCBI Taxonomy" id="1802071"/>
    <lineage>
        <taxon>Bacteria</taxon>
        <taxon>Candidatus Roizmaniibacteriota</taxon>
    </lineage>
</organism>
<gene>
    <name evidence="3" type="ORF">A3H78_05965</name>
</gene>
<feature type="transmembrane region" description="Helical" evidence="1">
    <location>
        <begin position="6"/>
        <end position="25"/>
    </location>
</feature>
<comment type="caution">
    <text evidence="3">The sequence shown here is derived from an EMBL/GenBank/DDBJ whole genome shotgun (WGS) entry which is preliminary data.</text>
</comment>
<feature type="transmembrane region" description="Helical" evidence="1">
    <location>
        <begin position="276"/>
        <end position="295"/>
    </location>
</feature>
<feature type="transmembrane region" description="Helical" evidence="1">
    <location>
        <begin position="155"/>
        <end position="188"/>
    </location>
</feature>
<name>A0A1F7JIH4_9BACT</name>
<keyword evidence="1" id="KW-1133">Transmembrane helix</keyword>
<feature type="transmembrane region" description="Helical" evidence="1">
    <location>
        <begin position="249"/>
        <end position="269"/>
    </location>
</feature>
<proteinExistence type="predicted"/>
<dbReference type="Pfam" id="PF13231">
    <property type="entry name" value="PMT_2"/>
    <property type="match status" value="1"/>
</dbReference>
<keyword evidence="1" id="KW-0472">Membrane</keyword>
<protein>
    <recommendedName>
        <fullName evidence="2">Glycosyltransferase RgtA/B/C/D-like domain-containing protein</fullName>
    </recommendedName>
</protein>
<keyword evidence="1" id="KW-0812">Transmembrane</keyword>
<reference evidence="3 4" key="1">
    <citation type="journal article" date="2016" name="Nat. Commun.">
        <title>Thousands of microbial genomes shed light on interconnected biogeochemical processes in an aquifer system.</title>
        <authorList>
            <person name="Anantharaman K."/>
            <person name="Brown C.T."/>
            <person name="Hug L.A."/>
            <person name="Sharon I."/>
            <person name="Castelle C.J."/>
            <person name="Probst A.J."/>
            <person name="Thomas B.C."/>
            <person name="Singh A."/>
            <person name="Wilkins M.J."/>
            <person name="Karaoz U."/>
            <person name="Brodie E.L."/>
            <person name="Williams K.H."/>
            <person name="Hubbard S.S."/>
            <person name="Banfield J.F."/>
        </authorList>
    </citation>
    <scope>NUCLEOTIDE SEQUENCE [LARGE SCALE GENOMIC DNA]</scope>
</reference>
<evidence type="ECO:0000259" key="2">
    <source>
        <dbReference type="Pfam" id="PF13231"/>
    </source>
</evidence>
<sequence>MKNKHVILVVFFLCIIFLYQFKLIYRPVIDNDEGIYTTSLLLINNGNPAYRQTFLSQPPGFILAVYSGFKLFGQNLQAARFTIGLWSLIGALAVLWIGCELKNTWQTILAMSLSYLIPTFYIQTNVLQSDILVVTFSLLSLAAMVKFINSKKIFWFVITSFFLNFAFWTKFDISLIPSMIFMIILFYYKKEISPSKLFSMIMIFSITSIIFFLLFIFPFGISDVFRNTVGLRLKALTFYPLTHDLFLSYLKKDLILLLIVMVGILLSIINRARLKYPAIIFLIWELTTIFFLIIYQPLFPHHLSLLVMPATLFFSYQFGYVLQNKRYAFKVISVIVLIISISYRIYIVIKTPSEILTGQQKSAVSIIKEYTNLHDYVISDEAILNAESGRLPPPALADISFVRIQSKDISTDRFIQIVNKYKPKLIIAWNGRLQSINNFKSSIVDYRLLSSLAWGKNIYIRNNNHAYFFSEYSVKLPLNK</sequence>
<evidence type="ECO:0000313" key="3">
    <source>
        <dbReference type="EMBL" id="OGK55412.1"/>
    </source>
</evidence>
<feature type="transmembrane region" description="Helical" evidence="1">
    <location>
        <begin position="78"/>
        <end position="98"/>
    </location>
</feature>
<feature type="domain" description="Glycosyltransferase RgtA/B/C/D-like" evidence="2">
    <location>
        <begin position="57"/>
        <end position="204"/>
    </location>
</feature>
<dbReference type="EMBL" id="MGAV01000004">
    <property type="protein sequence ID" value="OGK55412.1"/>
    <property type="molecule type" value="Genomic_DNA"/>
</dbReference>
<accession>A0A1F7JIH4</accession>
<dbReference type="AlphaFoldDB" id="A0A1F7JIH4"/>